<proteinExistence type="predicted"/>
<dbReference type="EMBL" id="LAZR01000143">
    <property type="protein sequence ID" value="KKN86820.1"/>
    <property type="molecule type" value="Genomic_DNA"/>
</dbReference>
<organism evidence="1">
    <name type="scientific">marine sediment metagenome</name>
    <dbReference type="NCBI Taxonomy" id="412755"/>
    <lineage>
        <taxon>unclassified sequences</taxon>
        <taxon>metagenomes</taxon>
        <taxon>ecological metagenomes</taxon>
    </lineage>
</organism>
<comment type="caution">
    <text evidence="1">The sequence shown here is derived from an EMBL/GenBank/DDBJ whole genome shotgun (WGS) entry which is preliminary data.</text>
</comment>
<reference evidence="1" key="1">
    <citation type="journal article" date="2015" name="Nature">
        <title>Complex archaea that bridge the gap between prokaryotes and eukaryotes.</title>
        <authorList>
            <person name="Spang A."/>
            <person name="Saw J.H."/>
            <person name="Jorgensen S.L."/>
            <person name="Zaremba-Niedzwiedzka K."/>
            <person name="Martijn J."/>
            <person name="Lind A.E."/>
            <person name="van Eijk R."/>
            <person name="Schleper C."/>
            <person name="Guy L."/>
            <person name="Ettema T.J."/>
        </authorList>
    </citation>
    <scope>NUCLEOTIDE SEQUENCE</scope>
</reference>
<accession>A0A0F9U0T5</accession>
<sequence>MKYLLLTPADVDVIRTALKSSSCEDNDYICPMGRTDCYICNGVKQRDAALKYFDQLPWGEGKP</sequence>
<evidence type="ECO:0000313" key="1">
    <source>
        <dbReference type="EMBL" id="KKN86820.1"/>
    </source>
</evidence>
<protein>
    <submittedName>
        <fullName evidence="1">Uncharacterized protein</fullName>
    </submittedName>
</protein>
<name>A0A0F9U0T5_9ZZZZ</name>
<dbReference type="AlphaFoldDB" id="A0A0F9U0T5"/>
<gene>
    <name evidence="1" type="ORF">LCGC14_0263790</name>
</gene>